<feature type="domain" description="4Fe-4S ferredoxin-type" evidence="12">
    <location>
        <begin position="1"/>
        <end position="29"/>
    </location>
</feature>
<dbReference type="GO" id="GO:0051536">
    <property type="term" value="F:iron-sulfur cluster binding"/>
    <property type="evidence" value="ECO:0007669"/>
    <property type="project" value="UniProtKB-KW"/>
</dbReference>
<comment type="catalytic activity">
    <reaction evidence="10">
        <text>2 reduced [2Fe-2S]-[ferredoxin] + NADP(+) + H(+) = 2 oxidized [2Fe-2S]-[ferredoxin] + NADPH</text>
        <dbReference type="Rhea" id="RHEA:20125"/>
        <dbReference type="Rhea" id="RHEA-COMP:10000"/>
        <dbReference type="Rhea" id="RHEA-COMP:10001"/>
        <dbReference type="ChEBI" id="CHEBI:15378"/>
        <dbReference type="ChEBI" id="CHEBI:33737"/>
        <dbReference type="ChEBI" id="CHEBI:33738"/>
        <dbReference type="ChEBI" id="CHEBI:57783"/>
        <dbReference type="ChEBI" id="CHEBI:58349"/>
        <dbReference type="EC" id="1.18.1.2"/>
    </reaction>
</comment>
<evidence type="ECO:0000256" key="7">
    <source>
        <dbReference type="ARBA" id="ARBA00023002"/>
    </source>
</evidence>
<dbReference type="InterPro" id="IPR017900">
    <property type="entry name" value="4Fe4S_Fe_S_CS"/>
</dbReference>
<name>A0A7I7RSV3_9MYCO</name>
<evidence type="ECO:0000256" key="10">
    <source>
        <dbReference type="ARBA" id="ARBA00047776"/>
    </source>
</evidence>
<keyword evidence="7" id="KW-0560">Oxidoreductase</keyword>
<dbReference type="InterPro" id="IPR055275">
    <property type="entry name" value="Ferredox_Rdtase"/>
</dbReference>
<dbReference type="Proteomes" id="UP000467428">
    <property type="component" value="Chromosome"/>
</dbReference>
<dbReference type="SUPFAM" id="SSF54862">
    <property type="entry name" value="4Fe-4S ferredoxins"/>
    <property type="match status" value="1"/>
</dbReference>
<evidence type="ECO:0000313" key="14">
    <source>
        <dbReference type="Proteomes" id="UP000467428"/>
    </source>
</evidence>
<dbReference type="InterPro" id="IPR023753">
    <property type="entry name" value="FAD/NAD-binding_dom"/>
</dbReference>
<protein>
    <recommendedName>
        <fullName evidence="2">ferredoxin--NADP(+) reductase</fullName>
        <ecNumber evidence="2">1.18.1.2</ecNumber>
    </recommendedName>
</protein>
<evidence type="ECO:0000256" key="8">
    <source>
        <dbReference type="ARBA" id="ARBA00023004"/>
    </source>
</evidence>
<keyword evidence="3" id="KW-0285">Flavoprotein</keyword>
<dbReference type="PRINTS" id="PR00419">
    <property type="entry name" value="ADXRDTASE"/>
</dbReference>
<dbReference type="Pfam" id="PF00037">
    <property type="entry name" value="Fer4"/>
    <property type="match status" value="1"/>
</dbReference>
<dbReference type="Pfam" id="PF07992">
    <property type="entry name" value="Pyr_redox_2"/>
    <property type="match status" value="1"/>
</dbReference>
<keyword evidence="6" id="KW-0521">NADP</keyword>
<dbReference type="EMBL" id="AP022593">
    <property type="protein sequence ID" value="BBY47250.1"/>
    <property type="molecule type" value="Genomic_DNA"/>
</dbReference>
<feature type="domain" description="4Fe-4S ferredoxin-type" evidence="12">
    <location>
        <begin position="37"/>
        <end position="66"/>
    </location>
</feature>
<dbReference type="EC" id="1.18.1.2" evidence="2"/>
<gene>
    <name evidence="13" type="primary">fprB</name>
    <name evidence="13" type="ORF">MARA_07180</name>
</gene>
<accession>A0A7I7RSV3</accession>
<feature type="compositionally biased region" description="Basic and acidic residues" evidence="11">
    <location>
        <begin position="528"/>
        <end position="539"/>
    </location>
</feature>
<evidence type="ECO:0000259" key="12">
    <source>
        <dbReference type="PROSITE" id="PS51379"/>
    </source>
</evidence>
<dbReference type="GO" id="GO:0004324">
    <property type="term" value="F:ferredoxin-NADP+ reductase activity"/>
    <property type="evidence" value="ECO:0007669"/>
    <property type="project" value="UniProtKB-EC"/>
</dbReference>
<geneLocation type="plasmid" evidence="14">
    <name>pjcm18538 dna</name>
</geneLocation>
<keyword evidence="5" id="KW-0274">FAD</keyword>
<evidence type="ECO:0000256" key="5">
    <source>
        <dbReference type="ARBA" id="ARBA00022827"/>
    </source>
</evidence>
<dbReference type="PROSITE" id="PS00198">
    <property type="entry name" value="4FE4S_FER_1"/>
    <property type="match status" value="1"/>
</dbReference>
<dbReference type="AlphaFoldDB" id="A0A7I7RSV3"/>
<keyword evidence="4" id="KW-0479">Metal-binding</keyword>
<keyword evidence="9" id="KW-0411">Iron-sulfur</keyword>
<dbReference type="CDD" id="cd04410">
    <property type="entry name" value="DMSOR_beta-like"/>
    <property type="match status" value="1"/>
</dbReference>
<dbReference type="Gene3D" id="3.30.70.20">
    <property type="match status" value="1"/>
</dbReference>
<dbReference type="GO" id="GO:0046872">
    <property type="term" value="F:metal ion binding"/>
    <property type="evidence" value="ECO:0007669"/>
    <property type="project" value="UniProtKB-KW"/>
</dbReference>
<feature type="region of interest" description="Disordered" evidence="11">
    <location>
        <begin position="526"/>
        <end position="566"/>
    </location>
</feature>
<comment type="cofactor">
    <cofactor evidence="1">
        <name>FAD</name>
        <dbReference type="ChEBI" id="CHEBI:57692"/>
    </cofactor>
</comment>
<sequence length="566" mass="61042">MTYVITQNCCNDASCVQACPVGCIHPTPEEPGYLAAEMLYIDPDACIDCAACVDACPVNAVYAEDELPQDLRAYLAINADYYKDNPVEHRPVSIPDPPPLPASDQPLRVAIVGAGPSGFYAAAELFANGVRHVEVSMFERLPVPFGLVRHGVAPDHQHTKEIDQLFRRVAAHRDFATFYNVDIGTHVTHADLSAHHHAVIYTSGAAHARPLGIPGEDLPGSHSATDFVAWYNGHPDFADASFDLSGERAVVVGNGNVALDVARVLLQDPERLARTDIADHAIAALRESNIREVVLLGRRDSTHAAYTTPELLGFAALDGIDIVVESGDSQAGPPAEDFVGRWKARALDDVVRVGQRQATSNRRLVLRFLVSPVAIVGTDRVEAVDIARNRMVVDGDGNAVAEATEHVETIDTGLLLRSIGYRGQALVDLPFDARTGTLPNRDGRVIDPATGAVLRGTYTAGWIKRGPSGVIGTNRADAASTVEAVLDDYRRGRLDTPTGTAAELVDLVAVRQPQRVDRARWQQIDEQETARGRAQDRPRVKFTSTDDMLVTAQTRGGATSSTQTGE</sequence>
<dbReference type="SUPFAM" id="SSF51971">
    <property type="entry name" value="Nucleotide-binding domain"/>
    <property type="match status" value="1"/>
</dbReference>
<evidence type="ECO:0000256" key="11">
    <source>
        <dbReference type="SAM" id="MobiDB-lite"/>
    </source>
</evidence>
<keyword evidence="14" id="KW-1185">Reference proteome</keyword>
<dbReference type="Gene3D" id="3.50.50.60">
    <property type="entry name" value="FAD/NAD(P)-binding domain"/>
    <property type="match status" value="1"/>
</dbReference>
<evidence type="ECO:0000256" key="3">
    <source>
        <dbReference type="ARBA" id="ARBA00022630"/>
    </source>
</evidence>
<dbReference type="KEGG" id="marz:MARA_07180"/>
<dbReference type="PROSITE" id="PS51379">
    <property type="entry name" value="4FE4S_FER_2"/>
    <property type="match status" value="2"/>
</dbReference>
<dbReference type="InterPro" id="IPR036188">
    <property type="entry name" value="FAD/NAD-bd_sf"/>
</dbReference>
<dbReference type="PANTHER" id="PTHR48467">
    <property type="entry name" value="GLUTAMATE SYNTHASE 1 [NADH], CHLOROPLASTIC-LIKE"/>
    <property type="match status" value="1"/>
</dbReference>
<evidence type="ECO:0000256" key="4">
    <source>
        <dbReference type="ARBA" id="ARBA00022723"/>
    </source>
</evidence>
<dbReference type="Gene3D" id="3.40.50.720">
    <property type="entry name" value="NAD(P)-binding Rossmann-like Domain"/>
    <property type="match status" value="1"/>
</dbReference>
<evidence type="ECO:0000256" key="2">
    <source>
        <dbReference type="ARBA" id="ARBA00013223"/>
    </source>
</evidence>
<reference evidence="13 14" key="1">
    <citation type="journal article" date="2019" name="Emerg. Microbes Infect.">
        <title>Comprehensive subspecies identification of 175 nontuberculous mycobacteria species based on 7547 genomic profiles.</title>
        <authorList>
            <person name="Matsumoto Y."/>
            <person name="Kinjo T."/>
            <person name="Motooka D."/>
            <person name="Nabeya D."/>
            <person name="Jung N."/>
            <person name="Uechi K."/>
            <person name="Horii T."/>
            <person name="Iida T."/>
            <person name="Fujita J."/>
            <person name="Nakamura S."/>
        </authorList>
    </citation>
    <scope>NUCLEOTIDE SEQUENCE [LARGE SCALE GENOMIC DNA]</scope>
    <source>
        <strain evidence="13 14">JCM 18538</strain>
    </source>
</reference>
<organism evidence="13 14">
    <name type="scientific">Mycolicibacterium arabiense</name>
    <dbReference type="NCBI Taxonomy" id="1286181"/>
    <lineage>
        <taxon>Bacteria</taxon>
        <taxon>Bacillati</taxon>
        <taxon>Actinomycetota</taxon>
        <taxon>Actinomycetes</taxon>
        <taxon>Mycobacteriales</taxon>
        <taxon>Mycobacteriaceae</taxon>
        <taxon>Mycolicibacterium</taxon>
    </lineage>
</organism>
<dbReference type="PANTHER" id="PTHR48467:SF1">
    <property type="entry name" value="GLUTAMATE SYNTHASE 1 [NADH], CHLOROPLASTIC-LIKE"/>
    <property type="match status" value="1"/>
</dbReference>
<evidence type="ECO:0000256" key="1">
    <source>
        <dbReference type="ARBA" id="ARBA00001974"/>
    </source>
</evidence>
<dbReference type="InterPro" id="IPR017896">
    <property type="entry name" value="4Fe4S_Fe-S-bd"/>
</dbReference>
<feature type="compositionally biased region" description="Polar residues" evidence="11">
    <location>
        <begin position="542"/>
        <end position="566"/>
    </location>
</feature>
<proteinExistence type="predicted"/>
<evidence type="ECO:0000256" key="9">
    <source>
        <dbReference type="ARBA" id="ARBA00023014"/>
    </source>
</evidence>
<evidence type="ECO:0000256" key="6">
    <source>
        <dbReference type="ARBA" id="ARBA00022857"/>
    </source>
</evidence>
<keyword evidence="8" id="KW-0408">Iron</keyword>
<dbReference type="RefSeq" id="WP_163917214.1">
    <property type="nucleotide sequence ID" value="NZ_AP022593.1"/>
</dbReference>
<evidence type="ECO:0000313" key="13">
    <source>
        <dbReference type="EMBL" id="BBY47250.1"/>
    </source>
</evidence>